<dbReference type="Proteomes" id="UP000445696">
    <property type="component" value="Unassembled WGS sequence"/>
</dbReference>
<dbReference type="InterPro" id="IPR036249">
    <property type="entry name" value="Thioredoxin-like_sf"/>
</dbReference>
<dbReference type="InterPro" id="IPR050983">
    <property type="entry name" value="GST_Omega/HSP26"/>
</dbReference>
<reference evidence="3 4" key="1">
    <citation type="journal article" date="2014" name="Int. J. Syst. Evol. Microbiol.">
        <title>Sneathiella chungangensis sp. nov., isolated from a marine sand, and emended description of the genus Sneathiella.</title>
        <authorList>
            <person name="Siamphan C."/>
            <person name="Kim H."/>
            <person name="Lee J.S."/>
            <person name="Kim W."/>
        </authorList>
    </citation>
    <scope>NUCLEOTIDE SEQUENCE [LARGE SCALE GENOMIC DNA]</scope>
    <source>
        <strain evidence="3 4">KCTC 32476</strain>
    </source>
</reference>
<dbReference type="GO" id="GO:0005737">
    <property type="term" value="C:cytoplasm"/>
    <property type="evidence" value="ECO:0007669"/>
    <property type="project" value="TreeGrafter"/>
</dbReference>
<dbReference type="SUPFAM" id="SSF52833">
    <property type="entry name" value="Thioredoxin-like"/>
    <property type="match status" value="1"/>
</dbReference>
<dbReference type="OrthoDB" id="9813092at2"/>
<dbReference type="PROSITE" id="PS50404">
    <property type="entry name" value="GST_NTER"/>
    <property type="match status" value="1"/>
</dbReference>
<name>A0A845MHR2_9PROT</name>
<gene>
    <name evidence="3" type="ORF">GQF03_14585</name>
</gene>
<accession>A0A845MHR2</accession>
<dbReference type="PROSITE" id="PS50405">
    <property type="entry name" value="GST_CTER"/>
    <property type="match status" value="1"/>
</dbReference>
<dbReference type="InterPro" id="IPR040079">
    <property type="entry name" value="Glutathione_S-Trfase"/>
</dbReference>
<dbReference type="AlphaFoldDB" id="A0A845MHR2"/>
<feature type="domain" description="GST N-terminal" evidence="1">
    <location>
        <begin position="12"/>
        <end position="91"/>
    </location>
</feature>
<dbReference type="EMBL" id="WTVA01000015">
    <property type="protein sequence ID" value="MZR23563.1"/>
    <property type="molecule type" value="Genomic_DNA"/>
</dbReference>
<dbReference type="CDD" id="cd03196">
    <property type="entry name" value="GST_C_5"/>
    <property type="match status" value="1"/>
</dbReference>
<dbReference type="GO" id="GO:0016740">
    <property type="term" value="F:transferase activity"/>
    <property type="evidence" value="ECO:0007669"/>
    <property type="project" value="UniProtKB-KW"/>
</dbReference>
<dbReference type="PANTHER" id="PTHR43968:SF6">
    <property type="entry name" value="GLUTATHIONE S-TRANSFERASE OMEGA"/>
    <property type="match status" value="1"/>
</dbReference>
<feature type="domain" description="GST C-terminal" evidence="2">
    <location>
        <begin position="93"/>
        <end position="216"/>
    </location>
</feature>
<dbReference type="Pfam" id="PF13410">
    <property type="entry name" value="GST_C_2"/>
    <property type="match status" value="1"/>
</dbReference>
<comment type="caution">
    <text evidence="3">The sequence shown here is derived from an EMBL/GenBank/DDBJ whole genome shotgun (WGS) entry which is preliminary data.</text>
</comment>
<dbReference type="Gene3D" id="3.40.30.10">
    <property type="entry name" value="Glutaredoxin"/>
    <property type="match status" value="1"/>
</dbReference>
<sequence>MPLLAERQLDNPLPILYSFRRCPYAMRARMAISYSGSTVELRDILLRDKPAEMIAASPKATVPVLELPDGEVLDESLDIMLWALERHDPEGWLPEETSARDEIFSLIADNDGPFKMSLDRYKYHVRFPENTREKYREDGEIFLGKLDRKLGRQAYLLSEKITLADMAIFPFIRQFANVDADWFAAAPFPNLRRWLDGILTSQRFREIMIKRPLWTPGSTAEIFPKSDGR</sequence>
<organism evidence="3 4">
    <name type="scientific">Sneathiella chungangensis</name>
    <dbReference type="NCBI Taxonomy" id="1418234"/>
    <lineage>
        <taxon>Bacteria</taxon>
        <taxon>Pseudomonadati</taxon>
        <taxon>Pseudomonadota</taxon>
        <taxon>Alphaproteobacteria</taxon>
        <taxon>Sneathiellales</taxon>
        <taxon>Sneathiellaceae</taxon>
        <taxon>Sneathiella</taxon>
    </lineage>
</organism>
<dbReference type="PANTHER" id="PTHR43968">
    <property type="match status" value="1"/>
</dbReference>
<dbReference type="InterPro" id="IPR004045">
    <property type="entry name" value="Glutathione_S-Trfase_N"/>
</dbReference>
<evidence type="ECO:0000259" key="1">
    <source>
        <dbReference type="PROSITE" id="PS50404"/>
    </source>
</evidence>
<keyword evidence="3" id="KW-0808">Transferase</keyword>
<evidence type="ECO:0000259" key="2">
    <source>
        <dbReference type="PROSITE" id="PS50405"/>
    </source>
</evidence>
<dbReference type="SFLD" id="SFLDS00019">
    <property type="entry name" value="Glutathione_Transferase_(cytos"/>
    <property type="match status" value="1"/>
</dbReference>
<proteinExistence type="predicted"/>
<protein>
    <submittedName>
        <fullName evidence="3">Glutathione S-transferase</fullName>
    </submittedName>
</protein>
<evidence type="ECO:0000313" key="3">
    <source>
        <dbReference type="EMBL" id="MZR23563.1"/>
    </source>
</evidence>
<keyword evidence="4" id="KW-1185">Reference proteome</keyword>
<dbReference type="SUPFAM" id="SSF47616">
    <property type="entry name" value="GST C-terminal domain-like"/>
    <property type="match status" value="1"/>
</dbReference>
<dbReference type="CDD" id="cd03060">
    <property type="entry name" value="GST_N_Omega_like"/>
    <property type="match status" value="1"/>
</dbReference>
<evidence type="ECO:0000313" key="4">
    <source>
        <dbReference type="Proteomes" id="UP000445696"/>
    </source>
</evidence>
<dbReference type="InterPro" id="IPR036282">
    <property type="entry name" value="Glutathione-S-Trfase_C_sf"/>
</dbReference>
<dbReference type="InterPro" id="IPR010987">
    <property type="entry name" value="Glutathione-S-Trfase_C-like"/>
</dbReference>
<dbReference type="Gene3D" id="1.20.1050.10">
    <property type="match status" value="1"/>
</dbReference>
<dbReference type="RefSeq" id="WP_161340020.1">
    <property type="nucleotide sequence ID" value="NZ_JBHSDG010000003.1"/>
</dbReference>
<dbReference type="Pfam" id="PF13417">
    <property type="entry name" value="GST_N_3"/>
    <property type="match status" value="1"/>
</dbReference>